<gene>
    <name evidence="1" type="primary">g12755</name>
    <name evidence="1" type="ORF">NpPPO83_00012755</name>
</gene>
<accession>A0ACB5RXJ1</accession>
<evidence type="ECO:0000313" key="1">
    <source>
        <dbReference type="EMBL" id="GME25239.1"/>
    </source>
</evidence>
<evidence type="ECO:0000313" key="2">
    <source>
        <dbReference type="Proteomes" id="UP001165186"/>
    </source>
</evidence>
<proteinExistence type="predicted"/>
<keyword evidence="1" id="KW-0808">Transferase</keyword>
<sequence length="469" mass="49974">MASVIPTPHPAWRSDPAAVLEAAKARFLTRNPKSLQIHKSALLSLPGGNTRTVLHTAPFPVSMARGTAHQVTSEDNHTSVPSPPPHSASANPAASSYTDFVGEFTAALYGHSHPVLTTTITHTLSTTGLSLGATTAQEARYAALLCARFSLARLRFCNSGTEANLHALAAARAATGRRRVLAFAGGYHGGVLGFAHGAPARNNVDLPDWLVVPYNDAAAAVEALRRDRPAAVLVEAMQGAAGCVVGDRAFLLAVRAAAREVGAVFVLDEVMTSRMGPGGLAERLGLEPDLVTFGKYLGGGLAFGAFGGTEEVMRVFDPRGEDALAQSGTFNNNTLAMAAGYAGLKDIYTPEVSAEFMEVGEAFLKRLREATEGTKATFTGVGTVISLHITDKGVRDIVRADEVEERDDLKDIFWFEMMEEGFWITRRGMIALILGTPQSELDRFVGCVKAFLERHRELMVLGDGQARAT</sequence>
<keyword evidence="1" id="KW-0032">Aminotransferase</keyword>
<organism evidence="1 2">
    <name type="scientific">Neofusicoccum parvum</name>
    <dbReference type="NCBI Taxonomy" id="310453"/>
    <lineage>
        <taxon>Eukaryota</taxon>
        <taxon>Fungi</taxon>
        <taxon>Dikarya</taxon>
        <taxon>Ascomycota</taxon>
        <taxon>Pezizomycotina</taxon>
        <taxon>Dothideomycetes</taxon>
        <taxon>Dothideomycetes incertae sedis</taxon>
        <taxon>Botryosphaeriales</taxon>
        <taxon>Botryosphaeriaceae</taxon>
        <taxon>Neofusicoccum</taxon>
    </lineage>
</organism>
<dbReference type="Proteomes" id="UP001165186">
    <property type="component" value="Unassembled WGS sequence"/>
</dbReference>
<keyword evidence="2" id="KW-1185">Reference proteome</keyword>
<comment type="caution">
    <text evidence="1">The sequence shown here is derived from an EMBL/GenBank/DDBJ whole genome shotgun (WGS) entry which is preliminary data.</text>
</comment>
<protein>
    <submittedName>
        <fullName evidence="1">Aminotransferase</fullName>
    </submittedName>
</protein>
<name>A0ACB5RXJ1_9PEZI</name>
<dbReference type="EMBL" id="BSXG01000018">
    <property type="protein sequence ID" value="GME25239.1"/>
    <property type="molecule type" value="Genomic_DNA"/>
</dbReference>
<reference evidence="1" key="1">
    <citation type="submission" date="2024-09" db="EMBL/GenBank/DDBJ databases">
        <title>Draft Genome Sequences of Neofusicoccum parvum.</title>
        <authorList>
            <person name="Ashida A."/>
            <person name="Camagna M."/>
            <person name="Tanaka A."/>
            <person name="Takemoto D."/>
        </authorList>
    </citation>
    <scope>NUCLEOTIDE SEQUENCE</scope>
    <source>
        <strain evidence="1">PPO83</strain>
    </source>
</reference>